<protein>
    <recommendedName>
        <fullName evidence="13">Ion transport domain-containing protein</fullName>
    </recommendedName>
</protein>
<dbReference type="Gene3D" id="1.10.287.70">
    <property type="match status" value="1"/>
</dbReference>
<dbReference type="FunFam" id="1.10.287.70:FF:000028">
    <property type="entry name" value="potassium voltage-gated channel subfamily D member 3"/>
    <property type="match status" value="1"/>
</dbReference>
<evidence type="ECO:0000256" key="10">
    <source>
        <dbReference type="ARBA" id="ARBA00023303"/>
    </source>
</evidence>
<feature type="transmembrane region" description="Helical" evidence="12">
    <location>
        <begin position="53"/>
        <end position="73"/>
    </location>
</feature>
<keyword evidence="2" id="KW-0813">Transport</keyword>
<keyword evidence="8" id="KW-0406">Ion transport</keyword>
<dbReference type="SUPFAM" id="SSF81324">
    <property type="entry name" value="Voltage-gated potassium channels"/>
    <property type="match status" value="1"/>
</dbReference>
<evidence type="ECO:0000256" key="1">
    <source>
        <dbReference type="ARBA" id="ARBA00004141"/>
    </source>
</evidence>
<feature type="compositionally biased region" description="Acidic residues" evidence="11">
    <location>
        <begin position="137"/>
        <end position="147"/>
    </location>
</feature>
<dbReference type="PANTHER" id="PTHR11537">
    <property type="entry name" value="VOLTAGE-GATED POTASSIUM CHANNEL"/>
    <property type="match status" value="1"/>
</dbReference>
<keyword evidence="6" id="KW-0630">Potassium</keyword>
<evidence type="ECO:0000313" key="14">
    <source>
        <dbReference type="EMBL" id="CAH1800572.1"/>
    </source>
</evidence>
<name>A0A8S4Q1P7_OWEFU</name>
<evidence type="ECO:0000313" key="15">
    <source>
        <dbReference type="Proteomes" id="UP000749559"/>
    </source>
</evidence>
<evidence type="ECO:0000256" key="5">
    <source>
        <dbReference type="ARBA" id="ARBA00022826"/>
    </source>
</evidence>
<evidence type="ECO:0000256" key="3">
    <source>
        <dbReference type="ARBA" id="ARBA00022538"/>
    </source>
</evidence>
<keyword evidence="10" id="KW-0407">Ion channel</keyword>
<comment type="subcellular location">
    <subcellularLocation>
        <location evidence="1">Membrane</location>
        <topology evidence="1">Multi-pass membrane protein</topology>
    </subcellularLocation>
</comment>
<keyword evidence="5" id="KW-0631">Potassium channel</keyword>
<organism evidence="14 15">
    <name type="scientific">Owenia fusiformis</name>
    <name type="common">Polychaete worm</name>
    <dbReference type="NCBI Taxonomy" id="6347"/>
    <lineage>
        <taxon>Eukaryota</taxon>
        <taxon>Metazoa</taxon>
        <taxon>Spiralia</taxon>
        <taxon>Lophotrochozoa</taxon>
        <taxon>Annelida</taxon>
        <taxon>Polychaeta</taxon>
        <taxon>Sedentaria</taxon>
        <taxon>Canalipalpata</taxon>
        <taxon>Sabellida</taxon>
        <taxon>Oweniida</taxon>
        <taxon>Oweniidae</taxon>
        <taxon>Owenia</taxon>
    </lineage>
</organism>
<dbReference type="GO" id="GO:0032809">
    <property type="term" value="C:neuronal cell body membrane"/>
    <property type="evidence" value="ECO:0007669"/>
    <property type="project" value="TreeGrafter"/>
</dbReference>
<keyword evidence="4 12" id="KW-0812">Transmembrane</keyword>
<feature type="transmembrane region" description="Helical" evidence="12">
    <location>
        <begin position="21"/>
        <end position="41"/>
    </location>
</feature>
<dbReference type="GO" id="GO:0043679">
    <property type="term" value="C:axon terminus"/>
    <property type="evidence" value="ECO:0007669"/>
    <property type="project" value="TreeGrafter"/>
</dbReference>
<dbReference type="InterPro" id="IPR005821">
    <property type="entry name" value="Ion_trans_dom"/>
</dbReference>
<dbReference type="GO" id="GO:0045211">
    <property type="term" value="C:postsynaptic membrane"/>
    <property type="evidence" value="ECO:0007669"/>
    <property type="project" value="TreeGrafter"/>
</dbReference>
<evidence type="ECO:0000256" key="2">
    <source>
        <dbReference type="ARBA" id="ARBA00022448"/>
    </source>
</evidence>
<dbReference type="Pfam" id="PF00520">
    <property type="entry name" value="Ion_trans"/>
    <property type="match status" value="1"/>
</dbReference>
<feature type="domain" description="Ion transport" evidence="13">
    <location>
        <begin position="7"/>
        <end position="115"/>
    </location>
</feature>
<keyword evidence="3" id="KW-0633">Potassium transport</keyword>
<dbReference type="GO" id="GO:0032590">
    <property type="term" value="C:dendrite membrane"/>
    <property type="evidence" value="ECO:0007669"/>
    <property type="project" value="TreeGrafter"/>
</dbReference>
<accession>A0A8S4Q1P7</accession>
<evidence type="ECO:0000256" key="4">
    <source>
        <dbReference type="ARBA" id="ARBA00022692"/>
    </source>
</evidence>
<dbReference type="GO" id="GO:0008076">
    <property type="term" value="C:voltage-gated potassium channel complex"/>
    <property type="evidence" value="ECO:0007669"/>
    <property type="project" value="InterPro"/>
</dbReference>
<dbReference type="PRINTS" id="PR00169">
    <property type="entry name" value="KCHANNEL"/>
</dbReference>
<evidence type="ECO:0000259" key="13">
    <source>
        <dbReference type="Pfam" id="PF00520"/>
    </source>
</evidence>
<evidence type="ECO:0000256" key="12">
    <source>
        <dbReference type="SAM" id="Phobius"/>
    </source>
</evidence>
<dbReference type="OrthoDB" id="415460at2759"/>
<dbReference type="PANTHER" id="PTHR11537:SF252">
    <property type="entry name" value="POTASSIUM VOLTAGE-GATED CHANNEL PROTEIN SHAW"/>
    <property type="match status" value="1"/>
</dbReference>
<sequence>MRFSMACKVLHYTLVASLKEILLMLGLLFLGAITFASLVYFGELISGSDEILITSIPIGIWYALVTMTTVGYGDFYPKSIGGYIVGSGCVICGVLVIAFTVPVIVNNFMMFYAHASSLDNKSAQINDGHSGNRIRDTDDEESMDKLD</sequence>
<comment type="caution">
    <text evidence="14">The sequence shown here is derived from an EMBL/GenBank/DDBJ whole genome shotgun (WGS) entry which is preliminary data.</text>
</comment>
<dbReference type="GO" id="GO:0042734">
    <property type="term" value="C:presynaptic membrane"/>
    <property type="evidence" value="ECO:0007669"/>
    <property type="project" value="TreeGrafter"/>
</dbReference>
<dbReference type="GO" id="GO:0005251">
    <property type="term" value="F:delayed rectifier potassium channel activity"/>
    <property type="evidence" value="ECO:0007669"/>
    <property type="project" value="TreeGrafter"/>
</dbReference>
<keyword evidence="7 12" id="KW-1133">Transmembrane helix</keyword>
<evidence type="ECO:0000256" key="6">
    <source>
        <dbReference type="ARBA" id="ARBA00022958"/>
    </source>
</evidence>
<gene>
    <name evidence="14" type="ORF">OFUS_LOCUS24438</name>
</gene>
<dbReference type="InterPro" id="IPR028325">
    <property type="entry name" value="VG_K_chnl"/>
</dbReference>
<keyword evidence="9 12" id="KW-0472">Membrane</keyword>
<evidence type="ECO:0000256" key="7">
    <source>
        <dbReference type="ARBA" id="ARBA00022989"/>
    </source>
</evidence>
<keyword evidence="15" id="KW-1185">Reference proteome</keyword>
<evidence type="ECO:0000256" key="8">
    <source>
        <dbReference type="ARBA" id="ARBA00023065"/>
    </source>
</evidence>
<dbReference type="GO" id="GO:0001508">
    <property type="term" value="P:action potential"/>
    <property type="evidence" value="ECO:0007669"/>
    <property type="project" value="TreeGrafter"/>
</dbReference>
<feature type="transmembrane region" description="Helical" evidence="12">
    <location>
        <begin position="80"/>
        <end position="105"/>
    </location>
</feature>
<dbReference type="AlphaFoldDB" id="A0A8S4Q1P7"/>
<dbReference type="Proteomes" id="UP000749559">
    <property type="component" value="Unassembled WGS sequence"/>
</dbReference>
<evidence type="ECO:0000256" key="9">
    <source>
        <dbReference type="ARBA" id="ARBA00023136"/>
    </source>
</evidence>
<evidence type="ECO:0000256" key="11">
    <source>
        <dbReference type="SAM" id="MobiDB-lite"/>
    </source>
</evidence>
<proteinExistence type="predicted"/>
<dbReference type="EMBL" id="CAIIXF020000012">
    <property type="protein sequence ID" value="CAH1800572.1"/>
    <property type="molecule type" value="Genomic_DNA"/>
</dbReference>
<feature type="region of interest" description="Disordered" evidence="11">
    <location>
        <begin position="124"/>
        <end position="147"/>
    </location>
</feature>
<reference evidence="14" key="1">
    <citation type="submission" date="2022-03" db="EMBL/GenBank/DDBJ databases">
        <authorList>
            <person name="Martin C."/>
        </authorList>
    </citation>
    <scope>NUCLEOTIDE SEQUENCE</scope>
</reference>